<keyword evidence="17" id="KW-0732">Signal</keyword>
<feature type="domain" description="Ig-like" evidence="19">
    <location>
        <begin position="260"/>
        <end position="357"/>
    </location>
</feature>
<dbReference type="PROSITE" id="PS00107">
    <property type="entry name" value="PROTEIN_KINASE_ATP"/>
    <property type="match status" value="1"/>
</dbReference>
<evidence type="ECO:0000256" key="16">
    <source>
        <dbReference type="SAM" id="Phobius"/>
    </source>
</evidence>
<dbReference type="Proteomes" id="UP000007801">
    <property type="component" value="Unassembled WGS sequence"/>
</dbReference>
<keyword evidence="11 14" id="KW-0547">Nucleotide-binding</keyword>
<sequence>MLKRWISLALLLPLLHILISGSDALPRPQNLDDYEPSVDCGGTNGAPLITPCLESVQLDYKTSYTLRCEAEEPVTWWYAHDSVLTEEFDNSETDPQRPYGAGLELVDVTAEKVGAYYCIKKSQLESSLDIDEDKMVEYTNNYEAVSIYVYVNDPNHLLVPYSPLVMARQYTSVVIPCKPTMPDTEVILQFNSETTSSKKAIRYNPMKGFSIEMNGILQGGEYECLPAEPSPDNDEEINFITVKFIGNEQIDKVNKPMGRPEIKSSINHHVEKDSSFTLVCEQTDVIDASYHMEWITPIKDMSRLIITTPKFVKTTNTTHQVGRGTLTVEKAQLTDSGPYKCVVSDGFDTIYSTYKLRVLKMNETYLRVYEPTNHYSVEGYSNKTIQMTANFEGYPIPTFYWHKPDGSDIHQTEPKFKIISRESSTTLQILNAQLEDSGTYVLRGENIYNTVNRQYNVSVKSGPVVSVSDVYVQVGGEAKLECYVRGHPLPIVSLNFYSCSLQPRWPNCEYARENIDLTSKMRPGRLSVETIYEAIFTPTKPGIFSCAAMNLVDGQNFSAIARAHVMLGDIPSNMTIHGLDLNRKIARGDEENFTCEALAYHFNGDLKWYHDGEELVESDDVKIIRTVSQYSHKSTVHFSAIGDRDRGTYECRAHHIHRPSEYDRREVDVYIHEPKAPVWQTPNIPKKLKIERKLSQSLELECRSTAVPLATVRWFKDDKELVETNLTHILEDESKLFISHLYPRDDGVYTCQVENRLGKIEKSVTVIITDLPGINKGWVWFGIIMFLFLVSLCAFLAVRYHKEHKRHLALKAAGLANFEEGAVAHINPDLTLDEQAELLPYNREFEFPRDSLKLGKQLGAGAFGVVLKGEATGIRKEERCTTVAVKMVKRTADDEVVRALVSELKIMVHLGQHLNVVNLLGAVTKNIAKRELMVIVEYCRFGNIQNFLLRNRKCFINQINSETDHIDPSITIQRESENFDLHRDANGGGGLKYANIGFPHHSYINHMNSVYNNNTHSSPHRRNSDNDPRSGTRAGRTVTGNATYSYDRQMDTCATVMTTVPEDDQVMSNNSVQPAWRSNYKTDVTEAMPVTTVDLISWAFQVARGMDYLSSKKVLHGDLAARNILLCEDNVVKICDFGLARSMYRGDNYKKSESGKLPIKWLALESLCDHVFSTYSDVWSFGIVLWEMFSLAKVPYPGIDPNQELFNKLNDGYRMEKPPYANQELYEIMLECWRKNPESRPLFNALEKRFANMLGEDVANHYLDLNNPYMQSNLEYMKKQETDYLALMGSPDEVAPSAPSYVNGRIVPDIRIESVPDDYQAMSPDQDSDSDACTAIFSQSRPEDGSSDFPDFSSETTFNFPAGSRQSPTLSNNMNNGASKLLRKKNGIPTVDAADQAPEEIPMLHRQSGGSDDGPDPTRRFNQTLKQHYATPTPTPSPRHHVETKLNGEFSGSAAENYVNVKPPRKNIPGKSPVAGASTDAFSNPGYQPLSSASEKEQRRY</sequence>
<dbReference type="PANTHER" id="PTHR24416:SF600">
    <property type="entry name" value="PDGF- AND VEGF-RECEPTOR RELATED, ISOFORM J"/>
    <property type="match status" value="1"/>
</dbReference>
<keyword evidence="11 14" id="KW-0067">ATP-binding</keyword>
<feature type="domain" description="Ig-like" evidence="19">
    <location>
        <begin position="463"/>
        <end position="558"/>
    </location>
</feature>
<keyword evidence="2 16" id="KW-0812">Transmembrane</keyword>
<reference evidence="20 21" key="1">
    <citation type="journal article" date="2007" name="Nature">
        <title>Evolution of genes and genomes on the Drosophila phylogeny.</title>
        <authorList>
            <consortium name="Drosophila 12 Genomes Consortium"/>
            <person name="Clark A.G."/>
            <person name="Eisen M.B."/>
            <person name="Smith D.R."/>
            <person name="Bergman C.M."/>
            <person name="Oliver B."/>
            <person name="Markow T.A."/>
            <person name="Kaufman T.C."/>
            <person name="Kellis M."/>
            <person name="Gelbart W."/>
            <person name="Iyer V.N."/>
            <person name="Pollard D.A."/>
            <person name="Sackton T.B."/>
            <person name="Larracuente A.M."/>
            <person name="Singh N.D."/>
            <person name="Abad J.P."/>
            <person name="Abt D.N."/>
            <person name="Adryan B."/>
            <person name="Aguade M."/>
            <person name="Akashi H."/>
            <person name="Anderson W.W."/>
            <person name="Aquadro C.F."/>
            <person name="Ardell D.H."/>
            <person name="Arguello R."/>
            <person name="Artieri C.G."/>
            <person name="Barbash D.A."/>
            <person name="Barker D."/>
            <person name="Barsanti P."/>
            <person name="Batterham P."/>
            <person name="Batzoglou S."/>
            <person name="Begun D."/>
            <person name="Bhutkar A."/>
            <person name="Blanco E."/>
            <person name="Bosak S.A."/>
            <person name="Bradley R.K."/>
            <person name="Brand A.D."/>
            <person name="Brent M.R."/>
            <person name="Brooks A.N."/>
            <person name="Brown R.H."/>
            <person name="Butlin R.K."/>
            <person name="Caggese C."/>
            <person name="Calvi B.R."/>
            <person name="Bernardo de Carvalho A."/>
            <person name="Caspi A."/>
            <person name="Castrezana S."/>
            <person name="Celniker S.E."/>
            <person name="Chang J.L."/>
            <person name="Chapple C."/>
            <person name="Chatterji S."/>
            <person name="Chinwalla A."/>
            <person name="Civetta A."/>
            <person name="Clifton S.W."/>
            <person name="Comeron J.M."/>
            <person name="Costello J.C."/>
            <person name="Coyne J.A."/>
            <person name="Daub J."/>
            <person name="David R.G."/>
            <person name="Delcher A.L."/>
            <person name="Delehaunty K."/>
            <person name="Do C.B."/>
            <person name="Ebling H."/>
            <person name="Edwards K."/>
            <person name="Eickbush T."/>
            <person name="Evans J.D."/>
            <person name="Filipski A."/>
            <person name="Findeiss S."/>
            <person name="Freyhult E."/>
            <person name="Fulton L."/>
            <person name="Fulton R."/>
            <person name="Garcia A.C."/>
            <person name="Gardiner A."/>
            <person name="Garfield D.A."/>
            <person name="Garvin B.E."/>
            <person name="Gibson G."/>
            <person name="Gilbert D."/>
            <person name="Gnerre S."/>
            <person name="Godfrey J."/>
            <person name="Good R."/>
            <person name="Gotea V."/>
            <person name="Gravely B."/>
            <person name="Greenberg A.J."/>
            <person name="Griffiths-Jones S."/>
            <person name="Gross S."/>
            <person name="Guigo R."/>
            <person name="Gustafson E.A."/>
            <person name="Haerty W."/>
            <person name="Hahn M.W."/>
            <person name="Halligan D.L."/>
            <person name="Halpern A.L."/>
            <person name="Halter G.M."/>
            <person name="Han M.V."/>
            <person name="Heger A."/>
            <person name="Hillier L."/>
            <person name="Hinrichs A.S."/>
            <person name="Holmes I."/>
            <person name="Hoskins R.A."/>
            <person name="Hubisz M.J."/>
            <person name="Hultmark D."/>
            <person name="Huntley M.A."/>
            <person name="Jaffe D.B."/>
            <person name="Jagadeeshan S."/>
            <person name="Jeck W.R."/>
            <person name="Johnson J."/>
            <person name="Jones C.D."/>
            <person name="Jordan W.C."/>
            <person name="Karpen G.H."/>
            <person name="Kataoka E."/>
            <person name="Keightley P.D."/>
            <person name="Kheradpour P."/>
            <person name="Kirkness E.F."/>
            <person name="Koerich L.B."/>
            <person name="Kristiansen K."/>
            <person name="Kudrna D."/>
            <person name="Kulathinal R.J."/>
            <person name="Kumar S."/>
            <person name="Kwok R."/>
            <person name="Lander E."/>
            <person name="Langley C.H."/>
            <person name="Lapoint R."/>
            <person name="Lazzaro B.P."/>
            <person name="Lee S.J."/>
            <person name="Levesque L."/>
            <person name="Li R."/>
            <person name="Lin C.F."/>
            <person name="Lin M.F."/>
            <person name="Lindblad-Toh K."/>
            <person name="Llopart A."/>
            <person name="Long M."/>
            <person name="Low L."/>
            <person name="Lozovsky E."/>
            <person name="Lu J."/>
            <person name="Luo M."/>
            <person name="Machado C.A."/>
            <person name="Makalowski W."/>
            <person name="Marzo M."/>
            <person name="Matsuda M."/>
            <person name="Matzkin L."/>
            <person name="McAllister B."/>
            <person name="McBride C.S."/>
            <person name="McKernan B."/>
            <person name="McKernan K."/>
            <person name="Mendez-Lago M."/>
            <person name="Minx P."/>
            <person name="Mollenhauer M.U."/>
            <person name="Montooth K."/>
            <person name="Mount S.M."/>
            <person name="Mu X."/>
            <person name="Myers E."/>
            <person name="Negre B."/>
            <person name="Newfeld S."/>
            <person name="Nielsen R."/>
            <person name="Noor M.A."/>
            <person name="O'Grady P."/>
            <person name="Pachter L."/>
            <person name="Papaceit M."/>
            <person name="Parisi M.J."/>
            <person name="Parisi M."/>
            <person name="Parts L."/>
            <person name="Pedersen J.S."/>
            <person name="Pesole G."/>
            <person name="Phillippy A.M."/>
            <person name="Ponting C.P."/>
            <person name="Pop M."/>
            <person name="Porcelli D."/>
            <person name="Powell J.R."/>
            <person name="Prohaska S."/>
            <person name="Pruitt K."/>
            <person name="Puig M."/>
            <person name="Quesneville H."/>
            <person name="Ram K.R."/>
            <person name="Rand D."/>
            <person name="Rasmussen M.D."/>
            <person name="Reed L.K."/>
            <person name="Reenan R."/>
            <person name="Reily A."/>
            <person name="Remington K.A."/>
            <person name="Rieger T.T."/>
            <person name="Ritchie M.G."/>
            <person name="Robin C."/>
            <person name="Rogers Y.H."/>
            <person name="Rohde C."/>
            <person name="Rozas J."/>
            <person name="Rubenfield M.J."/>
            <person name="Ruiz A."/>
            <person name="Russo S."/>
            <person name="Salzberg S.L."/>
            <person name="Sanchez-Gracia A."/>
            <person name="Saranga D.J."/>
            <person name="Sato H."/>
            <person name="Schaeffer S.W."/>
            <person name="Schatz M.C."/>
            <person name="Schlenke T."/>
            <person name="Schwartz R."/>
            <person name="Segarra C."/>
            <person name="Singh R.S."/>
            <person name="Sirot L."/>
            <person name="Sirota M."/>
            <person name="Sisneros N.B."/>
            <person name="Smith C.D."/>
            <person name="Smith T.F."/>
            <person name="Spieth J."/>
            <person name="Stage D.E."/>
            <person name="Stark A."/>
            <person name="Stephan W."/>
            <person name="Strausberg R.L."/>
            <person name="Strempel S."/>
            <person name="Sturgill D."/>
            <person name="Sutton G."/>
            <person name="Sutton G.G."/>
            <person name="Tao W."/>
            <person name="Teichmann S."/>
            <person name="Tobari Y.N."/>
            <person name="Tomimura Y."/>
            <person name="Tsolas J.M."/>
            <person name="Valente V.L."/>
            <person name="Venter E."/>
            <person name="Venter J.C."/>
            <person name="Vicario S."/>
            <person name="Vieira F.G."/>
            <person name="Vilella A.J."/>
            <person name="Villasante A."/>
            <person name="Walenz B."/>
            <person name="Wang J."/>
            <person name="Wasserman M."/>
            <person name="Watts T."/>
            <person name="Wilson D."/>
            <person name="Wilson R.K."/>
            <person name="Wing R.A."/>
            <person name="Wolfner M.F."/>
            <person name="Wong A."/>
            <person name="Wong G.K."/>
            <person name="Wu C.I."/>
            <person name="Wu G."/>
            <person name="Yamamoto D."/>
            <person name="Yang H.P."/>
            <person name="Yang S.P."/>
            <person name="Yorke J.A."/>
            <person name="Yoshida K."/>
            <person name="Zdobnov E."/>
            <person name="Zhang P."/>
            <person name="Zhang Y."/>
            <person name="Zimin A.V."/>
            <person name="Baldwin J."/>
            <person name="Abdouelleil A."/>
            <person name="Abdulkadir J."/>
            <person name="Abebe A."/>
            <person name="Abera B."/>
            <person name="Abreu J."/>
            <person name="Acer S.C."/>
            <person name="Aftuck L."/>
            <person name="Alexander A."/>
            <person name="An P."/>
            <person name="Anderson E."/>
            <person name="Anderson S."/>
            <person name="Arachi H."/>
            <person name="Azer M."/>
            <person name="Bachantsang P."/>
            <person name="Barry A."/>
            <person name="Bayul T."/>
            <person name="Berlin A."/>
            <person name="Bessette D."/>
            <person name="Bloom T."/>
            <person name="Blye J."/>
            <person name="Boguslavskiy L."/>
            <person name="Bonnet C."/>
            <person name="Boukhgalter B."/>
            <person name="Bourzgui I."/>
            <person name="Brown A."/>
            <person name="Cahill P."/>
            <person name="Channer S."/>
            <person name="Cheshatsang Y."/>
            <person name="Chuda L."/>
            <person name="Citroen M."/>
            <person name="Collymore A."/>
            <person name="Cooke P."/>
            <person name="Costello M."/>
            <person name="D'Aco K."/>
            <person name="Daza R."/>
            <person name="De Haan G."/>
            <person name="DeGray S."/>
            <person name="DeMaso C."/>
            <person name="Dhargay N."/>
            <person name="Dooley K."/>
            <person name="Dooley E."/>
            <person name="Doricent M."/>
            <person name="Dorje P."/>
            <person name="Dorjee K."/>
            <person name="Dupes A."/>
            <person name="Elong R."/>
            <person name="Falk J."/>
            <person name="Farina A."/>
            <person name="Faro S."/>
            <person name="Ferguson D."/>
            <person name="Fisher S."/>
            <person name="Foley C.D."/>
            <person name="Franke A."/>
            <person name="Friedrich D."/>
            <person name="Gadbois L."/>
            <person name="Gearin G."/>
            <person name="Gearin C.R."/>
            <person name="Giannoukos G."/>
            <person name="Goode T."/>
            <person name="Graham J."/>
            <person name="Grandbois E."/>
            <person name="Grewal S."/>
            <person name="Gyaltsen K."/>
            <person name="Hafez N."/>
            <person name="Hagos B."/>
            <person name="Hall J."/>
            <person name="Henson C."/>
            <person name="Hollinger A."/>
            <person name="Honan T."/>
            <person name="Huard M.D."/>
            <person name="Hughes L."/>
            <person name="Hurhula B."/>
            <person name="Husby M.E."/>
            <person name="Kamat A."/>
            <person name="Kanga B."/>
            <person name="Kashin S."/>
            <person name="Khazanovich D."/>
            <person name="Kisner P."/>
            <person name="Lance K."/>
            <person name="Lara M."/>
            <person name="Lee W."/>
            <person name="Lennon N."/>
            <person name="Letendre F."/>
            <person name="LeVine R."/>
            <person name="Lipovsky A."/>
            <person name="Liu X."/>
            <person name="Liu J."/>
            <person name="Liu S."/>
            <person name="Lokyitsang T."/>
            <person name="Lokyitsang Y."/>
            <person name="Lubonja R."/>
            <person name="Lui A."/>
            <person name="MacDonald P."/>
            <person name="Magnisalis V."/>
            <person name="Maru K."/>
            <person name="Matthews C."/>
            <person name="McCusker W."/>
            <person name="McDonough S."/>
            <person name="Mehta T."/>
            <person name="Meldrim J."/>
            <person name="Meneus L."/>
            <person name="Mihai O."/>
            <person name="Mihalev A."/>
            <person name="Mihova T."/>
            <person name="Mittelman R."/>
            <person name="Mlenga V."/>
            <person name="Montmayeur A."/>
            <person name="Mulrain L."/>
            <person name="Navidi A."/>
            <person name="Naylor J."/>
            <person name="Negash T."/>
            <person name="Nguyen T."/>
            <person name="Nguyen N."/>
            <person name="Nicol R."/>
            <person name="Norbu C."/>
            <person name="Norbu N."/>
            <person name="Novod N."/>
            <person name="O'Neill B."/>
            <person name="Osman S."/>
            <person name="Markiewicz E."/>
            <person name="Oyono O.L."/>
            <person name="Patti C."/>
            <person name="Phunkhang P."/>
            <person name="Pierre F."/>
            <person name="Priest M."/>
            <person name="Raghuraman S."/>
            <person name="Rege F."/>
            <person name="Reyes R."/>
            <person name="Rise C."/>
            <person name="Rogov P."/>
            <person name="Ross K."/>
            <person name="Ryan E."/>
            <person name="Settipalli S."/>
            <person name="Shea T."/>
            <person name="Sherpa N."/>
            <person name="Shi L."/>
            <person name="Shih D."/>
            <person name="Sparrow T."/>
            <person name="Spaulding J."/>
            <person name="Stalker J."/>
            <person name="Stange-Thomann N."/>
            <person name="Stavropoulos S."/>
            <person name="Stone C."/>
            <person name="Strader C."/>
            <person name="Tesfaye S."/>
            <person name="Thomson T."/>
            <person name="Thoulutsang Y."/>
            <person name="Thoulutsang D."/>
            <person name="Topham K."/>
            <person name="Topping I."/>
            <person name="Tsamla T."/>
            <person name="Vassiliev H."/>
            <person name="Vo A."/>
            <person name="Wangchuk T."/>
            <person name="Wangdi T."/>
            <person name="Weiand M."/>
            <person name="Wilkinson J."/>
            <person name="Wilson A."/>
            <person name="Yadav S."/>
            <person name="Young G."/>
            <person name="Yu Q."/>
            <person name="Zembek L."/>
            <person name="Zhong D."/>
            <person name="Zimmer A."/>
            <person name="Zwirko Z."/>
            <person name="Jaffe D.B."/>
            <person name="Alvarez P."/>
            <person name="Brockman W."/>
            <person name="Butler J."/>
            <person name="Chin C."/>
            <person name="Gnerre S."/>
            <person name="Grabherr M."/>
            <person name="Kleber M."/>
            <person name="Mauceli E."/>
            <person name="MacCallum I."/>
        </authorList>
    </citation>
    <scope>NUCLEOTIDE SEQUENCE [LARGE SCALE GENOMIC DNA]</scope>
    <source>
        <strain evidence="21">Tucson 14024-0371.13</strain>
    </source>
</reference>
<feature type="binding site" evidence="11">
    <location>
        <begin position="859"/>
        <end position="866"/>
    </location>
    <ligand>
        <name>ATP</name>
        <dbReference type="ChEBI" id="CHEBI:30616"/>
    </ligand>
</feature>
<dbReference type="GO" id="GO:0007169">
    <property type="term" value="P:cell surface receptor protein tyrosine kinase signaling pathway"/>
    <property type="evidence" value="ECO:0007669"/>
    <property type="project" value="TreeGrafter"/>
</dbReference>
<dbReference type="GO" id="GO:0004714">
    <property type="term" value="F:transmembrane receptor protein tyrosine kinase activity"/>
    <property type="evidence" value="ECO:0007669"/>
    <property type="project" value="UniProtKB-EC"/>
</dbReference>
<dbReference type="PIRSF" id="PIRSF000615">
    <property type="entry name" value="TyrPK_CSF1-R"/>
    <property type="match status" value="1"/>
</dbReference>
<dbReference type="InterPro" id="IPR011009">
    <property type="entry name" value="Kinase-like_dom_sf"/>
</dbReference>
<dbReference type="GO" id="GO:0007399">
    <property type="term" value="P:nervous system development"/>
    <property type="evidence" value="ECO:0007669"/>
    <property type="project" value="UniProtKB-ARBA"/>
</dbReference>
<dbReference type="InterPro" id="IPR008266">
    <property type="entry name" value="Tyr_kinase_AS"/>
</dbReference>
<dbReference type="Pfam" id="PF07714">
    <property type="entry name" value="PK_Tyr_Ser-Thr"/>
    <property type="match status" value="1"/>
</dbReference>
<keyword evidence="21" id="KW-1185">Reference proteome</keyword>
<evidence type="ECO:0000313" key="21">
    <source>
        <dbReference type="Proteomes" id="UP000007801"/>
    </source>
</evidence>
<feature type="domain" description="Ig-like" evidence="19">
    <location>
        <begin position="685"/>
        <end position="765"/>
    </location>
</feature>
<evidence type="ECO:0000256" key="3">
    <source>
        <dbReference type="ARBA" id="ARBA00022989"/>
    </source>
</evidence>
<keyword evidence="12" id="KW-0479">Metal-binding</keyword>
<dbReference type="CDD" id="cd00096">
    <property type="entry name" value="Ig"/>
    <property type="match status" value="2"/>
</dbReference>
<evidence type="ECO:0000256" key="15">
    <source>
        <dbReference type="SAM" id="MobiDB-lite"/>
    </source>
</evidence>
<dbReference type="Gene3D" id="1.10.510.10">
    <property type="entry name" value="Transferase(Phosphotransferase) domain 1"/>
    <property type="match status" value="1"/>
</dbReference>
<proteinExistence type="predicted"/>
<keyword evidence="12" id="KW-0460">Magnesium</keyword>
<keyword evidence="3 16" id="KW-1133">Transmembrane helix</keyword>
<dbReference type="PROSITE" id="PS00109">
    <property type="entry name" value="PROTEIN_KINASE_TYR"/>
    <property type="match status" value="1"/>
</dbReference>
<organism evidence="20 21">
    <name type="scientific">Drosophila ananassae</name>
    <name type="common">Fruit fly</name>
    <dbReference type="NCBI Taxonomy" id="7217"/>
    <lineage>
        <taxon>Eukaryota</taxon>
        <taxon>Metazoa</taxon>
        <taxon>Ecdysozoa</taxon>
        <taxon>Arthropoda</taxon>
        <taxon>Hexapoda</taxon>
        <taxon>Insecta</taxon>
        <taxon>Pterygota</taxon>
        <taxon>Neoptera</taxon>
        <taxon>Endopterygota</taxon>
        <taxon>Diptera</taxon>
        <taxon>Brachycera</taxon>
        <taxon>Muscomorpha</taxon>
        <taxon>Ephydroidea</taxon>
        <taxon>Drosophilidae</taxon>
        <taxon>Drosophila</taxon>
        <taxon>Sophophora</taxon>
    </lineage>
</organism>
<dbReference type="PROSITE" id="PS50011">
    <property type="entry name" value="PROTEIN_KINASE_DOM"/>
    <property type="match status" value="1"/>
</dbReference>
<dbReference type="GO" id="GO:0030154">
    <property type="term" value="P:cell differentiation"/>
    <property type="evidence" value="ECO:0007669"/>
    <property type="project" value="UniProtKB-ARBA"/>
</dbReference>
<dbReference type="Gene3D" id="3.30.200.20">
    <property type="entry name" value="Phosphorylase Kinase, domain 1"/>
    <property type="match status" value="1"/>
</dbReference>
<keyword evidence="7" id="KW-0325">Glycoprotein</keyword>
<evidence type="ECO:0000313" key="20">
    <source>
        <dbReference type="EMBL" id="KPU73302.1"/>
    </source>
</evidence>
<feature type="compositionally biased region" description="Polar residues" evidence="15">
    <location>
        <begin position="1353"/>
        <end position="1378"/>
    </location>
</feature>
<evidence type="ECO:0000256" key="4">
    <source>
        <dbReference type="ARBA" id="ARBA00023136"/>
    </source>
</evidence>
<dbReference type="GO" id="GO:0005524">
    <property type="term" value="F:ATP binding"/>
    <property type="evidence" value="ECO:0007669"/>
    <property type="project" value="UniProtKB-UniRule"/>
</dbReference>
<evidence type="ECO:0000256" key="9">
    <source>
        <dbReference type="ARBA" id="ARBA00051243"/>
    </source>
</evidence>
<name>A0A0P8XEN9_DROAN</name>
<dbReference type="GO" id="GO:0005886">
    <property type="term" value="C:plasma membrane"/>
    <property type="evidence" value="ECO:0007669"/>
    <property type="project" value="TreeGrafter"/>
</dbReference>
<feature type="transmembrane region" description="Helical" evidence="16">
    <location>
        <begin position="778"/>
        <end position="798"/>
    </location>
</feature>
<dbReference type="PROSITE" id="PS50835">
    <property type="entry name" value="IG_LIKE"/>
    <property type="match status" value="4"/>
</dbReference>
<evidence type="ECO:0000256" key="8">
    <source>
        <dbReference type="ARBA" id="ARBA00023319"/>
    </source>
</evidence>
<dbReference type="InterPro" id="IPR000719">
    <property type="entry name" value="Prot_kinase_dom"/>
</dbReference>
<dbReference type="GO" id="GO:0046872">
    <property type="term" value="F:metal ion binding"/>
    <property type="evidence" value="ECO:0007669"/>
    <property type="project" value="UniProtKB-KW"/>
</dbReference>
<keyword evidence="5" id="KW-1015">Disulfide bond</keyword>
<dbReference type="InterPro" id="IPR003598">
    <property type="entry name" value="Ig_sub2"/>
</dbReference>
<feature type="region of interest" description="Disordered" evidence="15">
    <location>
        <begin position="1009"/>
        <end position="1039"/>
    </location>
</feature>
<dbReference type="GO" id="GO:0043235">
    <property type="term" value="C:receptor complex"/>
    <property type="evidence" value="ECO:0007669"/>
    <property type="project" value="TreeGrafter"/>
</dbReference>
<feature type="active site" description="Proton acceptor" evidence="10">
    <location>
        <position position="1118"/>
    </location>
</feature>
<dbReference type="InterPro" id="IPR036179">
    <property type="entry name" value="Ig-like_dom_sf"/>
</dbReference>
<evidence type="ECO:0000256" key="7">
    <source>
        <dbReference type="ARBA" id="ARBA00023180"/>
    </source>
</evidence>
<evidence type="ECO:0000256" key="12">
    <source>
        <dbReference type="PIRSR" id="PIRSR000615-3"/>
    </source>
</evidence>
<dbReference type="SUPFAM" id="SSF56112">
    <property type="entry name" value="Protein kinase-like (PK-like)"/>
    <property type="match status" value="1"/>
</dbReference>
<dbReference type="InterPro" id="IPR013098">
    <property type="entry name" value="Ig_I-set"/>
</dbReference>
<dbReference type="InterPro" id="IPR003599">
    <property type="entry name" value="Ig_sub"/>
</dbReference>
<evidence type="ECO:0000256" key="5">
    <source>
        <dbReference type="ARBA" id="ARBA00023157"/>
    </source>
</evidence>
<evidence type="ECO:0000256" key="10">
    <source>
        <dbReference type="PIRSR" id="PIRSR000615-1"/>
    </source>
</evidence>
<feature type="domain" description="Ig-like" evidence="19">
    <location>
        <begin position="571"/>
        <end position="668"/>
    </location>
</feature>
<feature type="domain" description="Protein kinase" evidence="18">
    <location>
        <begin position="852"/>
        <end position="1263"/>
    </location>
</feature>
<gene>
    <name evidence="20" type="primary">Dana\GF15270</name>
    <name evidence="20" type="synonym">dana_GLEANR_16036</name>
    <name evidence="20" type="ORF">GF15270</name>
</gene>
<keyword evidence="4 16" id="KW-0472">Membrane</keyword>
<evidence type="ECO:0000256" key="13">
    <source>
        <dbReference type="PIRSR" id="PIRSR000615-4"/>
    </source>
</evidence>
<dbReference type="FunFam" id="3.30.200.20:FF:000384">
    <property type="entry name" value="Receptor protein-tyrosine kinase"/>
    <property type="match status" value="1"/>
</dbReference>
<evidence type="ECO:0000259" key="19">
    <source>
        <dbReference type="PROSITE" id="PS50835"/>
    </source>
</evidence>
<feature type="region of interest" description="Disordered" evidence="15">
    <location>
        <begin position="1454"/>
        <end position="1501"/>
    </location>
</feature>
<dbReference type="InterPro" id="IPR050122">
    <property type="entry name" value="RTK"/>
</dbReference>
<dbReference type="InterPro" id="IPR007110">
    <property type="entry name" value="Ig-like_dom"/>
</dbReference>
<evidence type="ECO:0000256" key="1">
    <source>
        <dbReference type="ARBA" id="ARBA00004167"/>
    </source>
</evidence>
<feature type="binding site" evidence="12">
    <location>
        <position position="1123"/>
    </location>
    <ligand>
        <name>Mg(2+)</name>
        <dbReference type="ChEBI" id="CHEBI:18420"/>
    </ligand>
</feature>
<dbReference type="FunFam" id="1.10.510.10:FF:000373">
    <property type="entry name" value="Receptor protein-tyrosine kinase"/>
    <property type="match status" value="1"/>
</dbReference>
<evidence type="ECO:0000256" key="14">
    <source>
        <dbReference type="PROSITE-ProRule" id="PRU10141"/>
    </source>
</evidence>
<dbReference type="InterPro" id="IPR017441">
    <property type="entry name" value="Protein_kinase_ATP_BS"/>
</dbReference>
<dbReference type="GO" id="GO:0048513">
    <property type="term" value="P:animal organ development"/>
    <property type="evidence" value="ECO:0007669"/>
    <property type="project" value="UniProtKB-ARBA"/>
</dbReference>
<dbReference type="SUPFAM" id="SSF48726">
    <property type="entry name" value="Immunoglobulin"/>
    <property type="match status" value="5"/>
</dbReference>
<evidence type="ECO:0000256" key="17">
    <source>
        <dbReference type="SAM" id="SignalP"/>
    </source>
</evidence>
<dbReference type="EMBL" id="CH902620">
    <property type="protein sequence ID" value="KPU73302.1"/>
    <property type="molecule type" value="Genomic_DNA"/>
</dbReference>
<feature type="region of interest" description="Disordered" evidence="15">
    <location>
        <begin position="1338"/>
        <end position="1380"/>
    </location>
</feature>
<feature type="binding site" evidence="11 14">
    <location>
        <position position="886"/>
    </location>
    <ligand>
        <name>ATP</name>
        <dbReference type="ChEBI" id="CHEBI:30616"/>
    </ligand>
</feature>
<feature type="binding site" evidence="12">
    <location>
        <position position="1136"/>
    </location>
    <ligand>
        <name>Mg(2+)</name>
        <dbReference type="ChEBI" id="CHEBI:18420"/>
    </ligand>
</feature>
<keyword evidence="8" id="KW-0393">Immunoglobulin domain</keyword>
<evidence type="ECO:0000259" key="18">
    <source>
        <dbReference type="PROSITE" id="PS50011"/>
    </source>
</evidence>
<comment type="catalytic activity">
    <reaction evidence="9">
        <text>L-tyrosyl-[protein] + ATP = O-phospho-L-tyrosyl-[protein] + ADP + H(+)</text>
        <dbReference type="Rhea" id="RHEA:10596"/>
        <dbReference type="Rhea" id="RHEA-COMP:10136"/>
        <dbReference type="Rhea" id="RHEA-COMP:20101"/>
        <dbReference type="ChEBI" id="CHEBI:15378"/>
        <dbReference type="ChEBI" id="CHEBI:30616"/>
        <dbReference type="ChEBI" id="CHEBI:46858"/>
        <dbReference type="ChEBI" id="CHEBI:61978"/>
        <dbReference type="ChEBI" id="CHEBI:456216"/>
        <dbReference type="EC" id="2.7.10.1"/>
    </reaction>
</comment>
<accession>A0A0P8XEN9</accession>
<dbReference type="SMART" id="SM00408">
    <property type="entry name" value="IGc2"/>
    <property type="match status" value="4"/>
</dbReference>
<feature type="compositionally biased region" description="Polar residues" evidence="15">
    <location>
        <begin position="1480"/>
        <end position="1493"/>
    </location>
</feature>
<keyword evidence="6" id="KW-0675">Receptor</keyword>
<keyword evidence="20" id="KW-0808">Transferase</keyword>
<dbReference type="InterPro" id="IPR001245">
    <property type="entry name" value="Ser-Thr/Tyr_kinase_cat_dom"/>
</dbReference>
<evidence type="ECO:0000256" key="2">
    <source>
        <dbReference type="ARBA" id="ARBA00022692"/>
    </source>
</evidence>
<dbReference type="Gene3D" id="2.60.40.10">
    <property type="entry name" value="Immunoglobulins"/>
    <property type="match status" value="6"/>
</dbReference>
<dbReference type="OrthoDB" id="6077854at2759"/>
<dbReference type="GO" id="GO:0009653">
    <property type="term" value="P:anatomical structure morphogenesis"/>
    <property type="evidence" value="ECO:0007669"/>
    <property type="project" value="UniProtKB-ARBA"/>
</dbReference>
<feature type="site" description="Important for interaction with phosphotyrosine-binding proteins" evidence="13">
    <location>
        <position position="1262"/>
    </location>
</feature>
<evidence type="ECO:0000256" key="6">
    <source>
        <dbReference type="ARBA" id="ARBA00023170"/>
    </source>
</evidence>
<dbReference type="EC" id="2.7.10.-" evidence="20"/>
<dbReference type="SMART" id="SM00409">
    <property type="entry name" value="IG"/>
    <property type="match status" value="7"/>
</dbReference>
<dbReference type="Pfam" id="PF13927">
    <property type="entry name" value="Ig_3"/>
    <property type="match status" value="1"/>
</dbReference>
<feature type="chain" id="PRO_5006153879" evidence="17">
    <location>
        <begin position="25"/>
        <end position="1501"/>
    </location>
</feature>
<dbReference type="PANTHER" id="PTHR24416">
    <property type="entry name" value="TYROSINE-PROTEIN KINASE RECEPTOR"/>
    <property type="match status" value="1"/>
</dbReference>
<evidence type="ECO:0000256" key="11">
    <source>
        <dbReference type="PIRSR" id="PIRSR000615-2"/>
    </source>
</evidence>
<dbReference type="Pfam" id="PF07679">
    <property type="entry name" value="I-set"/>
    <property type="match status" value="2"/>
</dbReference>
<dbReference type="InterPro" id="IPR013783">
    <property type="entry name" value="Ig-like_fold"/>
</dbReference>
<comment type="subcellular location">
    <subcellularLocation>
        <location evidence="1">Membrane</location>
        <topology evidence="1">Single-pass membrane protein</topology>
    </subcellularLocation>
</comment>
<feature type="binding site" evidence="11">
    <location>
        <position position="1122"/>
    </location>
    <ligand>
        <name>ATP</name>
        <dbReference type="ChEBI" id="CHEBI:30616"/>
    </ligand>
</feature>
<feature type="signal peptide" evidence="17">
    <location>
        <begin position="1"/>
        <end position="24"/>
    </location>
</feature>
<protein>
    <submittedName>
        <fullName evidence="20">Uncharacterized protein, isoform D</fullName>
        <ecNumber evidence="20">2.7.10.-</ecNumber>
    </submittedName>
</protein>